<comment type="subcellular location">
    <subcellularLocation>
        <location evidence="1">Nucleus</location>
    </subcellularLocation>
</comment>
<proteinExistence type="inferred from homology"/>
<evidence type="ECO:0000256" key="5">
    <source>
        <dbReference type="ARBA" id="ARBA00023125"/>
    </source>
</evidence>
<dbReference type="InterPro" id="IPR003958">
    <property type="entry name" value="CBFA_NFYB_domain"/>
</dbReference>
<name>A0A401P9K5_SCYTO</name>
<evidence type="ECO:0000313" key="15">
    <source>
        <dbReference type="EMBL" id="GCB69770.1"/>
    </source>
</evidence>
<keyword evidence="5" id="KW-0238">DNA-binding</keyword>
<dbReference type="GO" id="GO:0017054">
    <property type="term" value="C:negative cofactor 2 complex"/>
    <property type="evidence" value="ECO:0007669"/>
    <property type="project" value="TreeGrafter"/>
</dbReference>
<evidence type="ECO:0000256" key="7">
    <source>
        <dbReference type="ARBA" id="ARBA00023242"/>
    </source>
</evidence>
<evidence type="ECO:0000256" key="13">
    <source>
        <dbReference type="SAM" id="MobiDB-lite"/>
    </source>
</evidence>
<dbReference type="InterPro" id="IPR050568">
    <property type="entry name" value="Transcr_DNA_Rep_Reg"/>
</dbReference>
<feature type="compositionally biased region" description="Basic and acidic residues" evidence="13">
    <location>
        <begin position="98"/>
        <end position="108"/>
    </location>
</feature>
<evidence type="ECO:0000259" key="14">
    <source>
        <dbReference type="Pfam" id="PF00808"/>
    </source>
</evidence>
<keyword evidence="3" id="KW-0597">Phosphoprotein</keyword>
<reference evidence="15 16" key="1">
    <citation type="journal article" date="2018" name="Nat. Ecol. Evol.">
        <title>Shark genomes provide insights into elasmobranch evolution and the origin of vertebrates.</title>
        <authorList>
            <person name="Hara Y"/>
            <person name="Yamaguchi K"/>
            <person name="Onimaru K"/>
            <person name="Kadota M"/>
            <person name="Koyanagi M"/>
            <person name="Keeley SD"/>
            <person name="Tatsumi K"/>
            <person name="Tanaka K"/>
            <person name="Motone F"/>
            <person name="Kageyama Y"/>
            <person name="Nozu R"/>
            <person name="Adachi N"/>
            <person name="Nishimura O"/>
            <person name="Nakagawa R"/>
            <person name="Tanegashima C"/>
            <person name="Kiyatake I"/>
            <person name="Matsumoto R"/>
            <person name="Murakumo K"/>
            <person name="Nishida K"/>
            <person name="Terakita A"/>
            <person name="Kuratani S"/>
            <person name="Sato K"/>
            <person name="Hyodo S Kuraku.S."/>
        </authorList>
    </citation>
    <scope>NUCLEOTIDE SEQUENCE [LARGE SCALE GENOMIC DNA]</scope>
</reference>
<dbReference type="STRING" id="75743.A0A401P9K5"/>
<keyword evidence="6" id="KW-0804">Transcription</keyword>
<dbReference type="EMBL" id="BFAA01004621">
    <property type="protein sequence ID" value="GCB69770.1"/>
    <property type="molecule type" value="Genomic_DNA"/>
</dbReference>
<accession>A0A401P9K5</accession>
<feature type="compositionally biased region" description="Acidic residues" evidence="13">
    <location>
        <begin position="139"/>
        <end position="154"/>
    </location>
</feature>
<evidence type="ECO:0000313" key="16">
    <source>
        <dbReference type="Proteomes" id="UP000288216"/>
    </source>
</evidence>
<evidence type="ECO:0000256" key="11">
    <source>
        <dbReference type="ARBA" id="ARBA00077179"/>
    </source>
</evidence>
<organism evidence="15 16">
    <name type="scientific">Scyliorhinus torazame</name>
    <name type="common">Cloudy catshark</name>
    <name type="synonym">Catulus torazame</name>
    <dbReference type="NCBI Taxonomy" id="75743"/>
    <lineage>
        <taxon>Eukaryota</taxon>
        <taxon>Metazoa</taxon>
        <taxon>Chordata</taxon>
        <taxon>Craniata</taxon>
        <taxon>Vertebrata</taxon>
        <taxon>Chondrichthyes</taxon>
        <taxon>Elasmobranchii</taxon>
        <taxon>Galeomorphii</taxon>
        <taxon>Galeoidea</taxon>
        <taxon>Carcharhiniformes</taxon>
        <taxon>Scyliorhinidae</taxon>
        <taxon>Scyliorhinus</taxon>
    </lineage>
</organism>
<dbReference type="Proteomes" id="UP000288216">
    <property type="component" value="Unassembled WGS sequence"/>
</dbReference>
<dbReference type="Gene3D" id="1.10.20.10">
    <property type="entry name" value="Histone, subunit A"/>
    <property type="match status" value="1"/>
</dbReference>
<evidence type="ECO:0000256" key="10">
    <source>
        <dbReference type="ARBA" id="ARBA00072760"/>
    </source>
</evidence>
<evidence type="ECO:0000256" key="1">
    <source>
        <dbReference type="ARBA" id="ARBA00004123"/>
    </source>
</evidence>
<keyword evidence="16" id="KW-1185">Reference proteome</keyword>
<dbReference type="InterPro" id="IPR009072">
    <property type="entry name" value="Histone-fold"/>
</dbReference>
<comment type="similarity">
    <text evidence="8">Belongs to the NC2 alpha/DRAP1 family.</text>
</comment>
<protein>
    <recommendedName>
        <fullName evidence="10">Dr1-associated corepressor</fullName>
    </recommendedName>
    <alternativeName>
        <fullName evidence="11">Dr1-associated protein 1</fullName>
    </alternativeName>
    <alternativeName>
        <fullName evidence="12">Negative cofactor 2-alpha</fullName>
    </alternativeName>
</protein>
<dbReference type="SUPFAM" id="SSF47113">
    <property type="entry name" value="Histone-fold"/>
    <property type="match status" value="1"/>
</dbReference>
<comment type="caution">
    <text evidence="15">The sequence shown here is derived from an EMBL/GenBank/DDBJ whole genome shotgun (WGS) entry which is preliminary data.</text>
</comment>
<dbReference type="GO" id="GO:0016251">
    <property type="term" value="F:RNA polymerase II general transcription initiation factor activity"/>
    <property type="evidence" value="ECO:0007669"/>
    <property type="project" value="TreeGrafter"/>
</dbReference>
<gene>
    <name evidence="15" type="ORF">scyTo_0010621</name>
</gene>
<feature type="compositionally biased region" description="Basic and acidic residues" evidence="13">
    <location>
        <begin position="155"/>
        <end position="164"/>
    </location>
</feature>
<keyword evidence="2" id="KW-0678">Repressor</keyword>
<evidence type="ECO:0000256" key="9">
    <source>
        <dbReference type="ARBA" id="ARBA00066085"/>
    </source>
</evidence>
<comment type="subunit">
    <text evidence="9">Heterodimer with DR1. Binds BTAF1.</text>
</comment>
<evidence type="ECO:0000256" key="6">
    <source>
        <dbReference type="ARBA" id="ARBA00023163"/>
    </source>
</evidence>
<sequence>MPSKKKKYNARFPPARIQKIMQTDEDIGKFAAAVPVIISQALELFLDSLLTKACHVTQLRNAKTMTTSHLKQCIELEQQFDFLKDLVASVPDMQGENEDNHMEGDKAPQRGRKPGSGQRNTNGGVGSKVKDNKQSSTESEQEDESEECEMDEEEMSRSSTDKPGDPIQSPLSLFSTPLPTLPMPMCSPVMSNLPMPAPAPMACNEDGKEDDDYDS</sequence>
<dbReference type="GO" id="GO:0001046">
    <property type="term" value="F:core promoter sequence-specific DNA binding"/>
    <property type="evidence" value="ECO:0007669"/>
    <property type="project" value="TreeGrafter"/>
</dbReference>
<feature type="domain" description="Transcription factor CBF/NF-Y/archaeal histone" evidence="14">
    <location>
        <begin position="10"/>
        <end position="74"/>
    </location>
</feature>
<dbReference type="OMA" id="APAPMAC"/>
<keyword evidence="7" id="KW-0539">Nucleus</keyword>
<evidence type="ECO:0000256" key="4">
    <source>
        <dbReference type="ARBA" id="ARBA00023015"/>
    </source>
</evidence>
<evidence type="ECO:0000256" key="8">
    <source>
        <dbReference type="ARBA" id="ARBA00061393"/>
    </source>
</evidence>
<dbReference type="PANTHER" id="PTHR10252:SF5">
    <property type="entry name" value="DR1-ASSOCIATED COREPRESSOR"/>
    <property type="match status" value="1"/>
</dbReference>
<dbReference type="AlphaFoldDB" id="A0A401P9K5"/>
<keyword evidence="4" id="KW-0805">Transcription regulation</keyword>
<feature type="region of interest" description="Disordered" evidence="13">
    <location>
        <begin position="93"/>
        <end position="215"/>
    </location>
</feature>
<feature type="compositionally biased region" description="Low complexity" evidence="13">
    <location>
        <begin position="169"/>
        <end position="188"/>
    </location>
</feature>
<evidence type="ECO:0000256" key="2">
    <source>
        <dbReference type="ARBA" id="ARBA00022491"/>
    </source>
</evidence>
<dbReference type="CDD" id="cd22906">
    <property type="entry name" value="HFD_DRAP1"/>
    <property type="match status" value="1"/>
</dbReference>
<evidence type="ECO:0000256" key="3">
    <source>
        <dbReference type="ARBA" id="ARBA00022553"/>
    </source>
</evidence>
<dbReference type="GO" id="GO:0000122">
    <property type="term" value="P:negative regulation of transcription by RNA polymerase II"/>
    <property type="evidence" value="ECO:0007669"/>
    <property type="project" value="UniProtKB-ARBA"/>
</dbReference>
<dbReference type="PANTHER" id="PTHR10252">
    <property type="entry name" value="HISTONE-LIKE TRANSCRIPTION FACTOR CCAAT-RELATED"/>
    <property type="match status" value="1"/>
</dbReference>
<evidence type="ECO:0000256" key="12">
    <source>
        <dbReference type="ARBA" id="ARBA00078501"/>
    </source>
</evidence>
<dbReference type="FunFam" id="1.10.20.10:FF:000032">
    <property type="entry name" value="dr1-associated corepressor isoform X1"/>
    <property type="match status" value="1"/>
</dbReference>
<dbReference type="GO" id="GO:0046982">
    <property type="term" value="F:protein heterodimerization activity"/>
    <property type="evidence" value="ECO:0007669"/>
    <property type="project" value="InterPro"/>
</dbReference>
<dbReference type="Pfam" id="PF00808">
    <property type="entry name" value="CBFD_NFYB_HMF"/>
    <property type="match status" value="1"/>
</dbReference>
<dbReference type="OrthoDB" id="653904at2759"/>